<keyword evidence="2" id="KW-1185">Reference proteome</keyword>
<name>A0ACC2JNG3_9PEZI</name>
<sequence length="774" mass="84324">MKVFLVALITGAVRNVAGNHPATAVRSQTPWTCNAAGGVLVSFENDMSILHTRFPDLNLYVDTPSHGFPPSYSIMFCLATAEFVESDFGSGYIEQQARFAISSVTWSTKNLTLEKGDNFNTLRGKIDLIRDQNNRTTATSIPIGTDRAKSNLVNLEVNPAVGVDEPYRGEFMFTAENPNPVFTPCFNGRSSIALKFDFDIYAYTVDGGVSSGGWDVDFNLIYEKCHWAPADDTWGQVKIRDYEPNRIPAVLIGYTWGRVRIGAGLFGGEITSIETTLVSNYNASVPAAYRYTAPSVELTNATFCNVTVTYTHPGQDDEIHIEAWLPTNTWNERFLAVGGGGWVAGRFFLSYANMQGALADGYATITTDAGLGSATDAEPWGQISLGNVNLYNVQNLASVSLNDEALIGKQLIKSYYGKGPLYSYWNGCSQGGRQGMMLAQRYPDAYDGIAAAAPAIYWTELGPSTTWPQQVMSMAGHYPYNCEADALTTLAVMACDKLDRVEDGIISRPQECLAHFDPFRFVGMSINCTQTNGTVRITHAAASLVNETWHGPRAVDGTKLWHGMSPGADITGDFSATGQPGLGSTNCTGTTCTGATNVLGEWTQLFVSKNPTLDLLNLTHKEWESLFYSSGQQYRSLIGSGDPDLRAFSKRGGKLLSFHGVQDNTIPLGSSLQYYNAVASISPDIHNFFRLFEVPGLGHCFGGRSEQPSNLFAQLRQWVENGTAPETTPVNVTDTTGFQVLGARVLCPYPQQQQLVKGCTDTSAAKCWSCTKRN</sequence>
<reference evidence="1" key="1">
    <citation type="submission" date="2022-12" db="EMBL/GenBank/DDBJ databases">
        <title>Genome Sequence of Lasiodiplodia mahajangana.</title>
        <authorList>
            <person name="Buettner E."/>
        </authorList>
    </citation>
    <scope>NUCLEOTIDE SEQUENCE</scope>
    <source>
        <strain evidence="1">VT137</strain>
    </source>
</reference>
<dbReference type="Proteomes" id="UP001153332">
    <property type="component" value="Unassembled WGS sequence"/>
</dbReference>
<evidence type="ECO:0000313" key="2">
    <source>
        <dbReference type="Proteomes" id="UP001153332"/>
    </source>
</evidence>
<accession>A0ACC2JNG3</accession>
<evidence type="ECO:0000313" key="1">
    <source>
        <dbReference type="EMBL" id="KAJ8128867.1"/>
    </source>
</evidence>
<protein>
    <submittedName>
        <fullName evidence="1">Uncharacterized protein</fullName>
    </submittedName>
</protein>
<comment type="caution">
    <text evidence="1">The sequence shown here is derived from an EMBL/GenBank/DDBJ whole genome shotgun (WGS) entry which is preliminary data.</text>
</comment>
<proteinExistence type="predicted"/>
<gene>
    <name evidence="1" type="ORF">O1611_g4766</name>
</gene>
<organism evidence="1 2">
    <name type="scientific">Lasiodiplodia mahajangana</name>
    <dbReference type="NCBI Taxonomy" id="1108764"/>
    <lineage>
        <taxon>Eukaryota</taxon>
        <taxon>Fungi</taxon>
        <taxon>Dikarya</taxon>
        <taxon>Ascomycota</taxon>
        <taxon>Pezizomycotina</taxon>
        <taxon>Dothideomycetes</taxon>
        <taxon>Dothideomycetes incertae sedis</taxon>
        <taxon>Botryosphaeriales</taxon>
        <taxon>Botryosphaeriaceae</taxon>
        <taxon>Lasiodiplodia</taxon>
    </lineage>
</organism>
<dbReference type="EMBL" id="JAPUUL010000937">
    <property type="protein sequence ID" value="KAJ8128867.1"/>
    <property type="molecule type" value="Genomic_DNA"/>
</dbReference>